<comment type="caution">
    <text evidence="2">The sequence shown here is derived from an EMBL/GenBank/DDBJ whole genome shotgun (WGS) entry which is preliminary data.</text>
</comment>
<feature type="signal peptide" evidence="1">
    <location>
        <begin position="1"/>
        <end position="28"/>
    </location>
</feature>
<evidence type="ECO:0008006" key="4">
    <source>
        <dbReference type="Google" id="ProtNLM"/>
    </source>
</evidence>
<evidence type="ECO:0000256" key="1">
    <source>
        <dbReference type="SAM" id="SignalP"/>
    </source>
</evidence>
<evidence type="ECO:0000313" key="2">
    <source>
        <dbReference type="EMBL" id="PSB57390.1"/>
    </source>
</evidence>
<proteinExistence type="predicted"/>
<dbReference type="RefSeq" id="WP_106302810.1">
    <property type="nucleotide sequence ID" value="NZ_PVWO01000078.1"/>
</dbReference>
<dbReference type="EMBL" id="PVWO01000078">
    <property type="protein sequence ID" value="PSB57390.1"/>
    <property type="molecule type" value="Genomic_DNA"/>
</dbReference>
<name>A0A2T1GI38_9CYAN</name>
<protein>
    <recommendedName>
        <fullName evidence="4">Ricin B lectin domain-containing protein</fullName>
    </recommendedName>
</protein>
<accession>A0A2T1GI38</accession>
<reference evidence="2 3" key="1">
    <citation type="submission" date="2018-03" db="EMBL/GenBank/DDBJ databases">
        <title>The ancient ancestry and fast evolution of plastids.</title>
        <authorList>
            <person name="Moore K.R."/>
            <person name="Magnabosco C."/>
            <person name="Momper L."/>
            <person name="Gold D.A."/>
            <person name="Bosak T."/>
            <person name="Fournier G.P."/>
        </authorList>
    </citation>
    <scope>NUCLEOTIDE SEQUENCE [LARGE SCALE GENOMIC DNA]</scope>
    <source>
        <strain evidence="2 3">CCALA 037</strain>
    </source>
</reference>
<keyword evidence="3" id="KW-1185">Reference proteome</keyword>
<dbReference type="AlphaFoldDB" id="A0A2T1GI38"/>
<evidence type="ECO:0000313" key="3">
    <source>
        <dbReference type="Proteomes" id="UP000238937"/>
    </source>
</evidence>
<dbReference type="Proteomes" id="UP000238937">
    <property type="component" value="Unassembled WGS sequence"/>
</dbReference>
<sequence>MKRQIWAIGLAGLSAIAALSVTASPSMASGKELEKMTDRCSGEVIIVPRYNAPLDTPGAILLKRDKSGETPLSDSLRVDSRQIRWYCNSKSQFKNLDPGTWRIQEVQLGSECKDDPAGTIACKPSGSIKLGSSAKNGWFAERSRCPEQTTNIQAKLGKDRLLRIICYK</sequence>
<feature type="chain" id="PRO_5015746850" description="Ricin B lectin domain-containing protein" evidence="1">
    <location>
        <begin position="29"/>
        <end position="168"/>
    </location>
</feature>
<keyword evidence="1" id="KW-0732">Signal</keyword>
<organism evidence="2 3">
    <name type="scientific">Chamaesiphon polymorphus CCALA 037</name>
    <dbReference type="NCBI Taxonomy" id="2107692"/>
    <lineage>
        <taxon>Bacteria</taxon>
        <taxon>Bacillati</taxon>
        <taxon>Cyanobacteriota</taxon>
        <taxon>Cyanophyceae</taxon>
        <taxon>Gomontiellales</taxon>
        <taxon>Chamaesiphonaceae</taxon>
        <taxon>Chamaesiphon</taxon>
    </lineage>
</organism>
<gene>
    <name evidence="2" type="ORF">C7B77_08500</name>
</gene>